<keyword evidence="6" id="KW-0223">Dioxygenase</keyword>
<keyword evidence="4" id="KW-0045">Antibiotic biosynthesis</keyword>
<evidence type="ECO:0000256" key="4">
    <source>
        <dbReference type="ARBA" id="ARBA00023194"/>
    </source>
</evidence>
<keyword evidence="3" id="KW-0408">Iron</keyword>
<proteinExistence type="predicted"/>
<evidence type="ECO:0000256" key="3">
    <source>
        <dbReference type="ARBA" id="ARBA00023004"/>
    </source>
</evidence>
<dbReference type="PANTHER" id="PTHR10696">
    <property type="entry name" value="GAMMA-BUTYROBETAINE HYDROXYLASE-RELATED"/>
    <property type="match status" value="1"/>
</dbReference>
<dbReference type="EC" id="1.14.11.-" evidence="6"/>
<dbReference type="EMBL" id="CP147982">
    <property type="protein sequence ID" value="WXK80014.1"/>
    <property type="molecule type" value="Genomic_DNA"/>
</dbReference>
<organism evidence="6 7">
    <name type="scientific">Streptomyces sirii</name>
    <dbReference type="NCBI Taxonomy" id="3127701"/>
    <lineage>
        <taxon>Bacteria</taxon>
        <taxon>Bacillati</taxon>
        <taxon>Actinomycetota</taxon>
        <taxon>Actinomycetes</taxon>
        <taxon>Kitasatosporales</taxon>
        <taxon>Streptomycetaceae</taxon>
        <taxon>Streptomyces</taxon>
    </lineage>
</organism>
<dbReference type="GO" id="GO:0051213">
    <property type="term" value="F:dioxygenase activity"/>
    <property type="evidence" value="ECO:0007669"/>
    <property type="project" value="UniProtKB-KW"/>
</dbReference>
<keyword evidence="7" id="KW-1185">Reference proteome</keyword>
<dbReference type="Proteomes" id="UP001626628">
    <property type="component" value="Chromosome"/>
</dbReference>
<evidence type="ECO:0000259" key="5">
    <source>
        <dbReference type="Pfam" id="PF02668"/>
    </source>
</evidence>
<evidence type="ECO:0000313" key="7">
    <source>
        <dbReference type="Proteomes" id="UP001626628"/>
    </source>
</evidence>
<dbReference type="InterPro" id="IPR042098">
    <property type="entry name" value="TauD-like_sf"/>
</dbReference>
<feature type="domain" description="TauD/TfdA-like" evidence="5">
    <location>
        <begin position="40"/>
        <end position="332"/>
    </location>
</feature>
<dbReference type="InterPro" id="IPR003819">
    <property type="entry name" value="TauD/TfdA-like"/>
</dbReference>
<accession>A0ABZ2R0F9</accession>
<protein>
    <submittedName>
        <fullName evidence="6">TauD/TfdA family dioxygenase</fullName>
        <ecNumber evidence="6">1.14.11.-</ecNumber>
    </submittedName>
</protein>
<sequence length="349" mass="38636">MTHTQPASPGPAPAIRRRSGGRALFSVSEEWNGATLPALVRANVPGLDLAAWITAHKDTVDELAHRAAAVLFRGFEVPGAEAFQSAMNALSSHVLDYGERSSPRSEVASGVYTSTEHPADQHILLHNEQSYTTNWPVRIVFCCERAATSGGRTPLADSRKVLARLRPETVARFERLGVAYVRNYLPGISLSWQEAFQTERREDVTAYCAEAGITAEWVGENHLRTRQIRPAVRTHPVTGERTWFNHAVFFHVTSLPEEVTRGLLDSLPQEDLPYHTYYGDGTPIEDDTLAEIRAALDAETRSFAWRPGDVLLVENMLSAHAREPFEGPRRILTAMADPIGDFDTNGRTA</sequence>
<dbReference type="Gene3D" id="3.60.130.10">
    <property type="entry name" value="Clavaminate synthase-like"/>
    <property type="match status" value="1"/>
</dbReference>
<evidence type="ECO:0000256" key="1">
    <source>
        <dbReference type="ARBA" id="ARBA00001954"/>
    </source>
</evidence>
<dbReference type="RefSeq" id="WP_407288199.1">
    <property type="nucleotide sequence ID" value="NZ_CP147982.1"/>
</dbReference>
<evidence type="ECO:0000313" key="6">
    <source>
        <dbReference type="EMBL" id="WXK80014.1"/>
    </source>
</evidence>
<comment type="cofactor">
    <cofactor evidence="1">
        <name>Fe(2+)</name>
        <dbReference type="ChEBI" id="CHEBI:29033"/>
    </cofactor>
</comment>
<reference evidence="6 7" key="1">
    <citation type="submission" date="2024-03" db="EMBL/GenBank/DDBJ databases">
        <title>The complete genome of Streptomyces sirii sp.nov.</title>
        <authorList>
            <person name="Zakalyukina Y.V."/>
            <person name="Belik A.R."/>
            <person name="Biryukov M.V."/>
            <person name="Baturina O.A."/>
            <person name="Kabilov M.R."/>
        </authorList>
    </citation>
    <scope>NUCLEOTIDE SEQUENCE [LARGE SCALE GENOMIC DNA]</scope>
    <source>
        <strain evidence="6 7">BP-8</strain>
    </source>
</reference>
<dbReference type="SUPFAM" id="SSF51197">
    <property type="entry name" value="Clavaminate synthase-like"/>
    <property type="match status" value="1"/>
</dbReference>
<dbReference type="Pfam" id="PF02668">
    <property type="entry name" value="TauD"/>
    <property type="match status" value="1"/>
</dbReference>
<keyword evidence="2 6" id="KW-0560">Oxidoreductase</keyword>
<dbReference type="InterPro" id="IPR050411">
    <property type="entry name" value="AlphaKG_dependent_hydroxylases"/>
</dbReference>
<dbReference type="PANTHER" id="PTHR10696:SF56">
    <property type="entry name" value="TAUD_TFDA-LIKE DOMAIN-CONTAINING PROTEIN"/>
    <property type="match status" value="1"/>
</dbReference>
<name>A0ABZ2R0F9_9ACTN</name>
<gene>
    <name evidence="6" type="ORF">WAB15_30700</name>
</gene>
<evidence type="ECO:0000256" key="2">
    <source>
        <dbReference type="ARBA" id="ARBA00023002"/>
    </source>
</evidence>